<dbReference type="InterPro" id="IPR052345">
    <property type="entry name" value="Rad_response_metalloprotease"/>
</dbReference>
<reference evidence="2" key="1">
    <citation type="submission" date="2019-08" db="EMBL/GenBank/DDBJ databases">
        <authorList>
            <person name="Kucharzyk K."/>
            <person name="Murdoch R.W."/>
            <person name="Higgins S."/>
            <person name="Loffler F."/>
        </authorList>
    </citation>
    <scope>NUCLEOTIDE SEQUENCE</scope>
</reference>
<evidence type="ECO:0000259" key="1">
    <source>
        <dbReference type="Pfam" id="PF06114"/>
    </source>
</evidence>
<accession>A0A645B108</accession>
<dbReference type="PANTHER" id="PTHR43236:SF2">
    <property type="entry name" value="BLL0069 PROTEIN"/>
    <property type="match status" value="1"/>
</dbReference>
<feature type="domain" description="IrrE N-terminal-like" evidence="1">
    <location>
        <begin position="29"/>
        <end position="132"/>
    </location>
</feature>
<dbReference type="AlphaFoldDB" id="A0A645B108"/>
<sequence>MDYDEITEIANELQRKYETRNPFAISRVLNIHVLKRDNFTELKGMYRVIKRSRFIFINSNLNETLQKIVCAHELGHDMLHRDLASKDTLHEYDLYRIENKTELEANVFASELLIDTDELLELIKTGLSAEQLSRAMYTDINLLAIKVRTLIIQGYKFRPLEFKSGFLA</sequence>
<dbReference type="InterPro" id="IPR010359">
    <property type="entry name" value="IrrE_HExxH"/>
</dbReference>
<dbReference type="PANTHER" id="PTHR43236">
    <property type="entry name" value="ANTITOXIN HIGA1"/>
    <property type="match status" value="1"/>
</dbReference>
<organism evidence="2">
    <name type="scientific">bioreactor metagenome</name>
    <dbReference type="NCBI Taxonomy" id="1076179"/>
    <lineage>
        <taxon>unclassified sequences</taxon>
        <taxon>metagenomes</taxon>
        <taxon>ecological metagenomes</taxon>
    </lineage>
</organism>
<evidence type="ECO:0000313" key="2">
    <source>
        <dbReference type="EMBL" id="MPM59099.1"/>
    </source>
</evidence>
<name>A0A645B108_9ZZZZ</name>
<gene>
    <name evidence="2" type="ORF">SDC9_105937</name>
</gene>
<protein>
    <recommendedName>
        <fullName evidence="1">IrrE N-terminal-like domain-containing protein</fullName>
    </recommendedName>
</protein>
<dbReference type="EMBL" id="VSSQ01017122">
    <property type="protein sequence ID" value="MPM59099.1"/>
    <property type="molecule type" value="Genomic_DNA"/>
</dbReference>
<dbReference type="Pfam" id="PF06114">
    <property type="entry name" value="Peptidase_M78"/>
    <property type="match status" value="1"/>
</dbReference>
<proteinExistence type="predicted"/>
<comment type="caution">
    <text evidence="2">The sequence shown here is derived from an EMBL/GenBank/DDBJ whole genome shotgun (WGS) entry which is preliminary data.</text>
</comment>
<dbReference type="Gene3D" id="1.10.10.2910">
    <property type="match status" value="1"/>
</dbReference>